<name>A0ACB7ZQX4_9AGAM</name>
<proteinExistence type="predicted"/>
<comment type="caution">
    <text evidence="1">The sequence shown here is derived from an EMBL/GenBank/DDBJ whole genome shotgun (WGS) entry which is preliminary data.</text>
</comment>
<sequence>ARKPPGYYARLNQGERATFAMLDKSVNPTEDGEDENESYVPPFYALAAAEREPTFQEALNGPDSMEWQEAIDYEISQLEKLKTWEVVHPPRGANIIPCHYV</sequence>
<feature type="non-terminal residue" evidence="1">
    <location>
        <position position="1"/>
    </location>
</feature>
<evidence type="ECO:0000313" key="2">
    <source>
        <dbReference type="Proteomes" id="UP000790377"/>
    </source>
</evidence>
<dbReference type="EMBL" id="MU269127">
    <property type="protein sequence ID" value="KAH7903203.1"/>
    <property type="molecule type" value="Genomic_DNA"/>
</dbReference>
<accession>A0ACB7ZQX4</accession>
<evidence type="ECO:0000313" key="1">
    <source>
        <dbReference type="EMBL" id="KAH7903203.1"/>
    </source>
</evidence>
<feature type="non-terminal residue" evidence="1">
    <location>
        <position position="101"/>
    </location>
</feature>
<reference evidence="1" key="1">
    <citation type="journal article" date="2021" name="New Phytol.">
        <title>Evolutionary innovations through gain and loss of genes in the ectomycorrhizal Boletales.</title>
        <authorList>
            <person name="Wu G."/>
            <person name="Miyauchi S."/>
            <person name="Morin E."/>
            <person name="Kuo A."/>
            <person name="Drula E."/>
            <person name="Varga T."/>
            <person name="Kohler A."/>
            <person name="Feng B."/>
            <person name="Cao Y."/>
            <person name="Lipzen A."/>
            <person name="Daum C."/>
            <person name="Hundley H."/>
            <person name="Pangilinan J."/>
            <person name="Johnson J."/>
            <person name="Barry K."/>
            <person name="LaButti K."/>
            <person name="Ng V."/>
            <person name="Ahrendt S."/>
            <person name="Min B."/>
            <person name="Choi I.G."/>
            <person name="Park H."/>
            <person name="Plett J.M."/>
            <person name="Magnuson J."/>
            <person name="Spatafora J.W."/>
            <person name="Nagy L.G."/>
            <person name="Henrissat B."/>
            <person name="Grigoriev I.V."/>
            <person name="Yang Z.L."/>
            <person name="Xu J."/>
            <person name="Martin F.M."/>
        </authorList>
    </citation>
    <scope>NUCLEOTIDE SEQUENCE</scope>
    <source>
        <strain evidence="1">ATCC 28755</strain>
    </source>
</reference>
<keyword evidence="2" id="KW-1185">Reference proteome</keyword>
<gene>
    <name evidence="1" type="ORF">BJ138DRAFT_982154</name>
</gene>
<organism evidence="1 2">
    <name type="scientific">Hygrophoropsis aurantiaca</name>
    <dbReference type="NCBI Taxonomy" id="72124"/>
    <lineage>
        <taxon>Eukaryota</taxon>
        <taxon>Fungi</taxon>
        <taxon>Dikarya</taxon>
        <taxon>Basidiomycota</taxon>
        <taxon>Agaricomycotina</taxon>
        <taxon>Agaricomycetes</taxon>
        <taxon>Agaricomycetidae</taxon>
        <taxon>Boletales</taxon>
        <taxon>Coniophorineae</taxon>
        <taxon>Hygrophoropsidaceae</taxon>
        <taxon>Hygrophoropsis</taxon>
    </lineage>
</organism>
<protein>
    <submittedName>
        <fullName evidence="1">Uncharacterized protein</fullName>
    </submittedName>
</protein>
<dbReference type="Proteomes" id="UP000790377">
    <property type="component" value="Unassembled WGS sequence"/>
</dbReference>